<gene>
    <name evidence="1" type="ORF">BRAA02T07617Z</name>
</gene>
<organism evidence="1">
    <name type="scientific">Brassica campestris</name>
    <name type="common">Field mustard</name>
    <dbReference type="NCBI Taxonomy" id="3711"/>
    <lineage>
        <taxon>Eukaryota</taxon>
        <taxon>Viridiplantae</taxon>
        <taxon>Streptophyta</taxon>
        <taxon>Embryophyta</taxon>
        <taxon>Tracheophyta</taxon>
        <taxon>Spermatophyta</taxon>
        <taxon>Magnoliopsida</taxon>
        <taxon>eudicotyledons</taxon>
        <taxon>Gunneridae</taxon>
        <taxon>Pentapetalae</taxon>
        <taxon>rosids</taxon>
        <taxon>malvids</taxon>
        <taxon>Brassicales</taxon>
        <taxon>Brassicaceae</taxon>
        <taxon>Brassiceae</taxon>
        <taxon>Brassica</taxon>
    </lineage>
</organism>
<reference evidence="1" key="1">
    <citation type="submission" date="2018-11" db="EMBL/GenBank/DDBJ databases">
        <authorList>
            <consortium name="Genoscope - CEA"/>
            <person name="William W."/>
        </authorList>
    </citation>
    <scope>NUCLEOTIDE SEQUENCE</scope>
</reference>
<proteinExistence type="predicted"/>
<sequence>MFGLFKKSKPQQDVYFLFKIKQKNQRKRENRFDDDEKWVRSGDRPFSKAKRSNCDVFDQNELQKSVWRRCCIRQFMLSGNSKRRETPILLLHQNNKKMMYPGSWISPLESTSMEIMTF</sequence>
<dbReference type="AlphaFoldDB" id="A0A3P6AWG2"/>
<protein>
    <submittedName>
        <fullName evidence="1">Uncharacterized protein</fullName>
    </submittedName>
</protein>
<accession>A0A3P6AWG2</accession>
<dbReference type="EMBL" id="LR031573">
    <property type="protein sequence ID" value="VDC90030.1"/>
    <property type="molecule type" value="Genomic_DNA"/>
</dbReference>
<evidence type="ECO:0000313" key="1">
    <source>
        <dbReference type="EMBL" id="VDC90030.1"/>
    </source>
</evidence>
<name>A0A3P6AWG2_BRACM</name>